<feature type="transmembrane region" description="Helical" evidence="1">
    <location>
        <begin position="245"/>
        <end position="267"/>
    </location>
</feature>
<reference evidence="2 3" key="1">
    <citation type="submission" date="2022-02" db="EMBL/GenBank/DDBJ databases">
        <title>Draft genome sequence of Mezorhizobium retamae strain IRAMC:0171 isolated from Retama raetam nodules.</title>
        <authorList>
            <person name="Bengaied R."/>
            <person name="Sbissi I."/>
            <person name="Huber K."/>
            <person name="Ghodbane F."/>
            <person name="Nouioui I."/>
            <person name="Tarhouni M."/>
            <person name="Gtari M."/>
        </authorList>
    </citation>
    <scope>NUCLEOTIDE SEQUENCE [LARGE SCALE GENOMIC DNA]</scope>
    <source>
        <strain evidence="2 3">IRAMC:0171</strain>
    </source>
</reference>
<feature type="transmembrane region" description="Helical" evidence="1">
    <location>
        <begin position="80"/>
        <end position="101"/>
    </location>
</feature>
<comment type="caution">
    <text evidence="2">The sequence shown here is derived from an EMBL/GenBank/DDBJ whole genome shotgun (WGS) entry which is preliminary data.</text>
</comment>
<evidence type="ECO:0000313" key="3">
    <source>
        <dbReference type="Proteomes" id="UP001201701"/>
    </source>
</evidence>
<dbReference type="Pfam" id="PF04976">
    <property type="entry name" value="DmsC"/>
    <property type="match status" value="1"/>
</dbReference>
<dbReference type="EMBL" id="JAKREW010000009">
    <property type="protein sequence ID" value="MCG7505770.1"/>
    <property type="molecule type" value="Genomic_DNA"/>
</dbReference>
<keyword evidence="1" id="KW-1133">Transmembrane helix</keyword>
<feature type="transmembrane region" description="Helical" evidence="1">
    <location>
        <begin position="167"/>
        <end position="188"/>
    </location>
</feature>
<keyword evidence="1" id="KW-0472">Membrane</keyword>
<proteinExistence type="predicted"/>
<dbReference type="InterPro" id="IPR007059">
    <property type="entry name" value="DmsC"/>
</dbReference>
<name>A0ABS9QEG6_9HYPH</name>
<keyword evidence="1" id="KW-0812">Transmembrane</keyword>
<gene>
    <name evidence="2" type="ORF">L4923_12175</name>
</gene>
<protein>
    <submittedName>
        <fullName evidence="2">Dimethyl sulfoxide reductase anchor subunit</fullName>
        <ecNumber evidence="2">1.8.5.3</ecNumber>
    </submittedName>
</protein>
<dbReference type="Proteomes" id="UP001201701">
    <property type="component" value="Unassembled WGS sequence"/>
</dbReference>
<keyword evidence="2" id="KW-0560">Oxidoreductase</keyword>
<keyword evidence="3" id="KW-1185">Reference proteome</keyword>
<feature type="transmembrane region" description="Helical" evidence="1">
    <location>
        <begin position="141"/>
        <end position="161"/>
    </location>
</feature>
<evidence type="ECO:0000256" key="1">
    <source>
        <dbReference type="SAM" id="Phobius"/>
    </source>
</evidence>
<dbReference type="RefSeq" id="WP_239365239.1">
    <property type="nucleotide sequence ID" value="NZ_JAKREW010000009.1"/>
</dbReference>
<dbReference type="EC" id="1.8.5.3" evidence="2"/>
<dbReference type="PANTHER" id="PTHR38095:SF1">
    <property type="entry name" value="ANAEROBIC DIMETHYL SULFOXIDE REDUCTASE CHAIN YNFH"/>
    <property type="match status" value="1"/>
</dbReference>
<organism evidence="2 3">
    <name type="scientific">Mesorhizobium retamae</name>
    <dbReference type="NCBI Taxonomy" id="2912854"/>
    <lineage>
        <taxon>Bacteria</taxon>
        <taxon>Pseudomonadati</taxon>
        <taxon>Pseudomonadota</taxon>
        <taxon>Alphaproteobacteria</taxon>
        <taxon>Hyphomicrobiales</taxon>
        <taxon>Phyllobacteriaceae</taxon>
        <taxon>Mesorhizobium</taxon>
    </lineage>
</organism>
<feature type="transmembrane region" description="Helical" evidence="1">
    <location>
        <begin position="7"/>
        <end position="29"/>
    </location>
</feature>
<feature type="transmembrane region" description="Helical" evidence="1">
    <location>
        <begin position="107"/>
        <end position="129"/>
    </location>
</feature>
<evidence type="ECO:0000313" key="2">
    <source>
        <dbReference type="EMBL" id="MCG7505770.1"/>
    </source>
</evidence>
<sequence length="311" mass="32652">MHPAASIIAFTVLSGVGYGLAAVLGLGLLDPTAIATKVAHISALALISVGLLSSTLHLGNPQRAWRAFSQWRSSWLSREGGLSVLAFLPLIVSAWFCVIEGRYLAPIGLVGSVLSLATVFCTSMIYTSLKSVQAWHTRLTPVCYLLFALAGGTLLGGMFGAAGGGSVTVVLVFALVLLIAAWAAKIAWLRNLDSLNPLSTPESATGLGAIGRVRLFERPHVTENYLTNEMGFRVARKHSAKLRKLALLLGGLLPGALVFLVLAALLAGAGTGATAVLALAAAVFSHIVGMLSERWLFFAEARHAVMNYYGG</sequence>
<feature type="transmembrane region" description="Helical" evidence="1">
    <location>
        <begin position="41"/>
        <end position="59"/>
    </location>
</feature>
<accession>A0ABS9QEG6</accession>
<dbReference type="PANTHER" id="PTHR38095">
    <property type="entry name" value="ANAEROBIC DIMETHYL SULFOXIDE REDUCTASE CHAIN YNFH"/>
    <property type="match status" value="1"/>
</dbReference>
<dbReference type="GO" id="GO:0016491">
    <property type="term" value="F:oxidoreductase activity"/>
    <property type="evidence" value="ECO:0007669"/>
    <property type="project" value="UniProtKB-KW"/>
</dbReference>
<feature type="transmembrane region" description="Helical" evidence="1">
    <location>
        <begin position="273"/>
        <end position="292"/>
    </location>
</feature>